<keyword evidence="8" id="KW-1185">Reference proteome</keyword>
<evidence type="ECO:0000259" key="6">
    <source>
        <dbReference type="Pfam" id="PF04893"/>
    </source>
</evidence>
<evidence type="ECO:0000256" key="2">
    <source>
        <dbReference type="ARBA" id="ARBA00022692"/>
    </source>
</evidence>
<reference evidence="7 8" key="1">
    <citation type="submission" date="2019-08" db="EMBL/GenBank/DDBJ databases">
        <title>Identification of a novel species of the genus Boseongicola.</title>
        <authorList>
            <person name="Zhang X.-Q."/>
        </authorList>
    </citation>
    <scope>NUCLEOTIDE SEQUENCE [LARGE SCALE GENOMIC DNA]</scope>
    <source>
        <strain evidence="7 8">HY14</strain>
    </source>
</reference>
<name>A0A5D0RL37_9RHOB</name>
<feature type="transmembrane region" description="Helical" evidence="5">
    <location>
        <begin position="167"/>
        <end position="192"/>
    </location>
</feature>
<organism evidence="7 8">
    <name type="scientific">Maritimibacter fusiformis</name>
    <dbReference type="NCBI Taxonomy" id="2603819"/>
    <lineage>
        <taxon>Bacteria</taxon>
        <taxon>Pseudomonadati</taxon>
        <taxon>Pseudomonadota</taxon>
        <taxon>Alphaproteobacteria</taxon>
        <taxon>Rhodobacterales</taxon>
        <taxon>Roseobacteraceae</taxon>
        <taxon>Maritimibacter</taxon>
    </lineage>
</organism>
<evidence type="ECO:0000313" key="8">
    <source>
        <dbReference type="Proteomes" id="UP000322080"/>
    </source>
</evidence>
<dbReference type="AlphaFoldDB" id="A0A5D0RL37"/>
<dbReference type="EMBL" id="VSIY01000006">
    <property type="protein sequence ID" value="TYB81505.1"/>
    <property type="molecule type" value="Genomic_DNA"/>
</dbReference>
<dbReference type="RefSeq" id="WP_148377900.1">
    <property type="nucleotide sequence ID" value="NZ_VSIY01000006.1"/>
</dbReference>
<feature type="transmembrane region" description="Helical" evidence="5">
    <location>
        <begin position="137"/>
        <end position="155"/>
    </location>
</feature>
<proteinExistence type="predicted"/>
<dbReference type="GO" id="GO:0016020">
    <property type="term" value="C:membrane"/>
    <property type="evidence" value="ECO:0007669"/>
    <property type="project" value="UniProtKB-SubCell"/>
</dbReference>
<comment type="caution">
    <text evidence="7">The sequence shown here is derived from an EMBL/GenBank/DDBJ whole genome shotgun (WGS) entry which is preliminary data.</text>
</comment>
<feature type="transmembrane region" description="Helical" evidence="5">
    <location>
        <begin position="106"/>
        <end position="131"/>
    </location>
</feature>
<feature type="transmembrane region" description="Helical" evidence="5">
    <location>
        <begin position="34"/>
        <end position="60"/>
    </location>
</feature>
<dbReference type="Pfam" id="PF04893">
    <property type="entry name" value="Yip1"/>
    <property type="match status" value="1"/>
</dbReference>
<keyword evidence="4 5" id="KW-0472">Membrane</keyword>
<comment type="subcellular location">
    <subcellularLocation>
        <location evidence="1">Membrane</location>
        <topology evidence="1">Multi-pass membrane protein</topology>
    </subcellularLocation>
</comment>
<protein>
    <recommendedName>
        <fullName evidence="6">Yip1 domain-containing protein</fullName>
    </recommendedName>
</protein>
<dbReference type="InterPro" id="IPR006977">
    <property type="entry name" value="Yip1_dom"/>
</dbReference>
<evidence type="ECO:0000256" key="5">
    <source>
        <dbReference type="SAM" id="Phobius"/>
    </source>
</evidence>
<sequence>MIFDWGTLFGMALQTVPEPRKVARDLFALAYPRAVLWQVLALILVASSFMGVISSILFPVDPDLMGPLFSNPMLLAVSEASISVMTVFAIYWVGRMAGGTGLFKDAILTVIWLQFVLLIVEIGVLFFGLFAPMMATLLWIMGGTLGFWILTHFIAEMHEFRSPGMVFLGIILTIFAMVVVMSVVLAMIGIGADTRPGEF</sequence>
<evidence type="ECO:0000313" key="7">
    <source>
        <dbReference type="EMBL" id="TYB81505.1"/>
    </source>
</evidence>
<keyword evidence="2 5" id="KW-0812">Transmembrane</keyword>
<accession>A0A5D0RL37</accession>
<keyword evidence="3 5" id="KW-1133">Transmembrane helix</keyword>
<feature type="domain" description="Yip1" evidence="6">
    <location>
        <begin position="14"/>
        <end position="183"/>
    </location>
</feature>
<dbReference type="Proteomes" id="UP000322080">
    <property type="component" value="Unassembled WGS sequence"/>
</dbReference>
<gene>
    <name evidence="7" type="ORF">FVF75_10400</name>
</gene>
<evidence type="ECO:0000256" key="3">
    <source>
        <dbReference type="ARBA" id="ARBA00022989"/>
    </source>
</evidence>
<evidence type="ECO:0000256" key="1">
    <source>
        <dbReference type="ARBA" id="ARBA00004141"/>
    </source>
</evidence>
<feature type="transmembrane region" description="Helical" evidence="5">
    <location>
        <begin position="72"/>
        <end position="94"/>
    </location>
</feature>
<evidence type="ECO:0000256" key="4">
    <source>
        <dbReference type="ARBA" id="ARBA00023136"/>
    </source>
</evidence>